<keyword evidence="3" id="KW-1185">Reference proteome</keyword>
<proteinExistence type="predicted"/>
<evidence type="ECO:0008006" key="4">
    <source>
        <dbReference type="Google" id="ProtNLM"/>
    </source>
</evidence>
<evidence type="ECO:0000256" key="1">
    <source>
        <dbReference type="SAM" id="MobiDB-lite"/>
    </source>
</evidence>
<dbReference type="Proteomes" id="UP000318416">
    <property type="component" value="Unassembled WGS sequence"/>
</dbReference>
<dbReference type="AlphaFoldDB" id="A0A561EQX4"/>
<dbReference type="Gene3D" id="1.10.287.1060">
    <property type="entry name" value="ESAT-6-like"/>
    <property type="match status" value="1"/>
</dbReference>
<protein>
    <recommendedName>
        <fullName evidence="4">Excreted virulence factor EspC (Type VII ESX diderm)</fullName>
    </recommendedName>
</protein>
<reference evidence="2 3" key="1">
    <citation type="submission" date="2019-06" db="EMBL/GenBank/DDBJ databases">
        <title>Sequencing the genomes of 1000 actinobacteria strains.</title>
        <authorList>
            <person name="Klenk H.-P."/>
        </authorList>
    </citation>
    <scope>NUCLEOTIDE SEQUENCE [LARGE SCALE GENOMIC DNA]</scope>
    <source>
        <strain evidence="2 3">DSM 41649</strain>
    </source>
</reference>
<evidence type="ECO:0000313" key="2">
    <source>
        <dbReference type="EMBL" id="TWE18016.1"/>
    </source>
</evidence>
<sequence>MATGAAGEFRIKPWEVHGEGREFENISNDFARAALALEHGLAGLGTPWGKDEPGAGFGSAYGEAQTDIMAGLNGLADRLGGIGAGLHTMADQASRTEDDVRADFTGGKAGAGGTGPGSMAV</sequence>
<name>A0A561EQX4_9ACTN</name>
<dbReference type="OrthoDB" id="3284120at2"/>
<dbReference type="RefSeq" id="WP_145791065.1">
    <property type="nucleotide sequence ID" value="NZ_BAAABR010000029.1"/>
</dbReference>
<comment type="caution">
    <text evidence="2">The sequence shown here is derived from an EMBL/GenBank/DDBJ whole genome shotgun (WGS) entry which is preliminary data.</text>
</comment>
<dbReference type="EMBL" id="VIVR01000001">
    <property type="protein sequence ID" value="TWE18016.1"/>
    <property type="molecule type" value="Genomic_DNA"/>
</dbReference>
<organism evidence="2 3">
    <name type="scientific">Kitasatospora atroaurantiaca</name>
    <dbReference type="NCBI Taxonomy" id="285545"/>
    <lineage>
        <taxon>Bacteria</taxon>
        <taxon>Bacillati</taxon>
        <taxon>Actinomycetota</taxon>
        <taxon>Actinomycetes</taxon>
        <taxon>Kitasatosporales</taxon>
        <taxon>Streptomycetaceae</taxon>
        <taxon>Kitasatospora</taxon>
    </lineage>
</organism>
<feature type="region of interest" description="Disordered" evidence="1">
    <location>
        <begin position="93"/>
        <end position="121"/>
    </location>
</feature>
<evidence type="ECO:0000313" key="3">
    <source>
        <dbReference type="Proteomes" id="UP000318416"/>
    </source>
</evidence>
<gene>
    <name evidence="2" type="ORF">FB465_3063</name>
</gene>
<accession>A0A561EQX4</accession>
<feature type="compositionally biased region" description="Gly residues" evidence="1">
    <location>
        <begin position="107"/>
        <end position="121"/>
    </location>
</feature>